<dbReference type="InterPro" id="IPR004358">
    <property type="entry name" value="Sig_transdc_His_kin-like_C"/>
</dbReference>
<feature type="transmembrane region" description="Helical" evidence="10">
    <location>
        <begin position="155"/>
        <end position="176"/>
    </location>
</feature>
<feature type="domain" description="PAS" evidence="12">
    <location>
        <begin position="242"/>
        <end position="294"/>
    </location>
</feature>
<dbReference type="SMART" id="SM00091">
    <property type="entry name" value="PAS"/>
    <property type="match status" value="1"/>
</dbReference>
<dbReference type="Pfam" id="PF00672">
    <property type="entry name" value="HAMP"/>
    <property type="match status" value="1"/>
</dbReference>
<reference evidence="14" key="1">
    <citation type="submission" date="2020-12" db="EMBL/GenBank/DDBJ databases">
        <title>Oil enriched cultivation method for isolating marine PHA-producing bacteria.</title>
        <authorList>
            <person name="Zheng W."/>
            <person name="Yu S."/>
            <person name="Huang Y."/>
        </authorList>
    </citation>
    <scope>NUCLEOTIDE SEQUENCE</scope>
    <source>
        <strain evidence="14">SY-2-12</strain>
    </source>
</reference>
<evidence type="ECO:0000256" key="1">
    <source>
        <dbReference type="ARBA" id="ARBA00000085"/>
    </source>
</evidence>
<dbReference type="PROSITE" id="PS50885">
    <property type="entry name" value="HAMP"/>
    <property type="match status" value="1"/>
</dbReference>
<evidence type="ECO:0000256" key="7">
    <source>
        <dbReference type="ARBA" id="ARBA00022777"/>
    </source>
</evidence>
<dbReference type="GO" id="GO:0000160">
    <property type="term" value="P:phosphorelay signal transduction system"/>
    <property type="evidence" value="ECO:0007669"/>
    <property type="project" value="UniProtKB-KW"/>
</dbReference>
<dbReference type="SMART" id="SM00304">
    <property type="entry name" value="HAMP"/>
    <property type="match status" value="1"/>
</dbReference>
<dbReference type="SMART" id="SM00387">
    <property type="entry name" value="HATPase_c"/>
    <property type="match status" value="1"/>
</dbReference>
<dbReference type="InterPro" id="IPR036890">
    <property type="entry name" value="HATPase_C_sf"/>
</dbReference>
<accession>A0A939EI07</accession>
<keyword evidence="10" id="KW-1133">Transmembrane helix</keyword>
<feature type="transmembrane region" description="Helical" evidence="10">
    <location>
        <begin position="120"/>
        <end position="143"/>
    </location>
</feature>
<dbReference type="GO" id="GO:0016020">
    <property type="term" value="C:membrane"/>
    <property type="evidence" value="ECO:0007669"/>
    <property type="project" value="UniProtKB-SubCell"/>
</dbReference>
<dbReference type="SUPFAM" id="SSF158472">
    <property type="entry name" value="HAMP domain-like"/>
    <property type="match status" value="1"/>
</dbReference>
<organism evidence="14 15">
    <name type="scientific">Roseibium aggregatum</name>
    <dbReference type="NCBI Taxonomy" id="187304"/>
    <lineage>
        <taxon>Bacteria</taxon>
        <taxon>Pseudomonadati</taxon>
        <taxon>Pseudomonadota</taxon>
        <taxon>Alphaproteobacteria</taxon>
        <taxon>Hyphomicrobiales</taxon>
        <taxon>Stappiaceae</taxon>
        <taxon>Roseibium</taxon>
    </lineage>
</organism>
<sequence>MSFKLKTILGIALIEVVVLGILVMTSLQDLRSSNEQELRTRAQTSAKLLATMTSDAVVALDLATLDALVEQALANEGLLYVQIRNSSGLVLAEGGEVPARTLKHGNGLDDHDLSDNYFDVAAPILAGGANFGEVQIGLSASLLNDVVAAGTRRMLTIAGFEVLLVAVFGYMLGSVLTRQLTQLRDSAARVAKGEFGYHMPVRGNDELASTAHSFNTMSTALAEFARTAKNQRDEAEAGRKIAETLLHNAINSVSQAIFIVAENGELRFVNRAALDLYGLKNEDCLSGARFEDVLLTAYAAGTAKDADAQTAVVQDRLQRLDSESIQTWQSEWMGERILLHTQRPIVTGGFVMVDTDITALCEVNEKNRRLELELMETHKLESLGTLASGVAHEINTPTQFIGDNLKFLREAFTDLTEFVDKVEKNAGEEDLEQLRGMDWDFLKDEIPSALLEAAEGVESIGKIVRSIKEFAHPDDTESTEADMIKLIENAVTVSRSQWRHSAELTFEPAEPDMMVPCYPGDMSQVVINLVVNAADAISEYSQSRDYSGGKGEITVSLEKDEQYCTIKVADNGPGIPMNSVRRIFDMFYTTKPPGKGTGQGLAICKSLVEIKHKGKLSVHSEIGKGSTFVVKLPLNPVHSKHTDPAQSRAA</sequence>
<dbReference type="PANTHER" id="PTHR43065">
    <property type="entry name" value="SENSOR HISTIDINE KINASE"/>
    <property type="match status" value="1"/>
</dbReference>
<evidence type="ECO:0000256" key="3">
    <source>
        <dbReference type="ARBA" id="ARBA00012438"/>
    </source>
</evidence>
<comment type="subcellular location">
    <subcellularLocation>
        <location evidence="2">Membrane</location>
    </subcellularLocation>
</comment>
<dbReference type="Gene3D" id="1.10.287.130">
    <property type="match status" value="1"/>
</dbReference>
<dbReference type="Gene3D" id="3.30.450.20">
    <property type="entry name" value="PAS domain"/>
    <property type="match status" value="1"/>
</dbReference>
<protein>
    <recommendedName>
        <fullName evidence="3">histidine kinase</fullName>
        <ecNumber evidence="3">2.7.13.3</ecNumber>
    </recommendedName>
</protein>
<evidence type="ECO:0000259" key="12">
    <source>
        <dbReference type="PROSITE" id="PS50112"/>
    </source>
</evidence>
<dbReference type="InterPro" id="IPR003660">
    <property type="entry name" value="HAMP_dom"/>
</dbReference>
<evidence type="ECO:0000256" key="6">
    <source>
        <dbReference type="ARBA" id="ARBA00022741"/>
    </source>
</evidence>
<keyword evidence="9" id="KW-0902">Two-component regulatory system</keyword>
<dbReference type="PROSITE" id="PS50109">
    <property type="entry name" value="HIS_KIN"/>
    <property type="match status" value="1"/>
</dbReference>
<dbReference type="GO" id="GO:0005524">
    <property type="term" value="F:ATP binding"/>
    <property type="evidence" value="ECO:0007669"/>
    <property type="project" value="UniProtKB-KW"/>
</dbReference>
<evidence type="ECO:0000256" key="10">
    <source>
        <dbReference type="SAM" id="Phobius"/>
    </source>
</evidence>
<name>A0A939EI07_9HYPH</name>
<dbReference type="InterPro" id="IPR003594">
    <property type="entry name" value="HATPase_dom"/>
</dbReference>
<feature type="transmembrane region" description="Helical" evidence="10">
    <location>
        <begin position="7"/>
        <end position="27"/>
    </location>
</feature>
<evidence type="ECO:0000256" key="5">
    <source>
        <dbReference type="ARBA" id="ARBA00022679"/>
    </source>
</evidence>
<gene>
    <name evidence="14" type="ORF">JF539_17240</name>
</gene>
<dbReference type="Proteomes" id="UP000664096">
    <property type="component" value="Unassembled WGS sequence"/>
</dbReference>
<evidence type="ECO:0000256" key="4">
    <source>
        <dbReference type="ARBA" id="ARBA00022553"/>
    </source>
</evidence>
<keyword evidence="10" id="KW-0812">Transmembrane</keyword>
<dbReference type="InterPro" id="IPR005467">
    <property type="entry name" value="His_kinase_dom"/>
</dbReference>
<dbReference type="SUPFAM" id="SSF55785">
    <property type="entry name" value="PYP-like sensor domain (PAS domain)"/>
    <property type="match status" value="1"/>
</dbReference>
<dbReference type="Pfam" id="PF02518">
    <property type="entry name" value="HATPase_c"/>
    <property type="match status" value="1"/>
</dbReference>
<dbReference type="PRINTS" id="PR00344">
    <property type="entry name" value="BCTRLSENSOR"/>
</dbReference>
<dbReference type="EC" id="2.7.13.3" evidence="3"/>
<dbReference type="Gene3D" id="3.30.565.10">
    <property type="entry name" value="Histidine kinase-like ATPase, C-terminal domain"/>
    <property type="match status" value="1"/>
</dbReference>
<keyword evidence="10" id="KW-0472">Membrane</keyword>
<dbReference type="PROSITE" id="PS50112">
    <property type="entry name" value="PAS"/>
    <property type="match status" value="1"/>
</dbReference>
<dbReference type="SUPFAM" id="SSF55874">
    <property type="entry name" value="ATPase domain of HSP90 chaperone/DNA topoisomerase II/histidine kinase"/>
    <property type="match status" value="1"/>
</dbReference>
<dbReference type="PANTHER" id="PTHR43065:SF46">
    <property type="entry name" value="C4-DICARBOXYLATE TRANSPORT SENSOR PROTEIN DCTB"/>
    <property type="match status" value="1"/>
</dbReference>
<evidence type="ECO:0000259" key="13">
    <source>
        <dbReference type="PROSITE" id="PS50885"/>
    </source>
</evidence>
<comment type="caution">
    <text evidence="14">The sequence shown here is derived from an EMBL/GenBank/DDBJ whole genome shotgun (WGS) entry which is preliminary data.</text>
</comment>
<proteinExistence type="predicted"/>
<dbReference type="Pfam" id="PF12860">
    <property type="entry name" value="PAS_7"/>
    <property type="match status" value="1"/>
</dbReference>
<dbReference type="InterPro" id="IPR035965">
    <property type="entry name" value="PAS-like_dom_sf"/>
</dbReference>
<keyword evidence="6" id="KW-0547">Nucleotide-binding</keyword>
<evidence type="ECO:0000256" key="8">
    <source>
        <dbReference type="ARBA" id="ARBA00022840"/>
    </source>
</evidence>
<evidence type="ECO:0000313" key="14">
    <source>
        <dbReference type="EMBL" id="MBN9672100.1"/>
    </source>
</evidence>
<evidence type="ECO:0000259" key="11">
    <source>
        <dbReference type="PROSITE" id="PS50109"/>
    </source>
</evidence>
<dbReference type="Gene3D" id="6.10.340.10">
    <property type="match status" value="1"/>
</dbReference>
<keyword evidence="5" id="KW-0808">Transferase</keyword>
<feature type="domain" description="Histidine kinase" evidence="11">
    <location>
        <begin position="389"/>
        <end position="636"/>
    </location>
</feature>
<keyword evidence="7" id="KW-0418">Kinase</keyword>
<evidence type="ECO:0000256" key="2">
    <source>
        <dbReference type="ARBA" id="ARBA00004370"/>
    </source>
</evidence>
<dbReference type="EMBL" id="JAEKJZ010000003">
    <property type="protein sequence ID" value="MBN9672100.1"/>
    <property type="molecule type" value="Genomic_DNA"/>
</dbReference>
<dbReference type="RefSeq" id="WP_207141932.1">
    <property type="nucleotide sequence ID" value="NZ_JAEKJZ010000003.1"/>
</dbReference>
<keyword evidence="8" id="KW-0067">ATP-binding</keyword>
<evidence type="ECO:0000256" key="9">
    <source>
        <dbReference type="ARBA" id="ARBA00023012"/>
    </source>
</evidence>
<evidence type="ECO:0000313" key="15">
    <source>
        <dbReference type="Proteomes" id="UP000664096"/>
    </source>
</evidence>
<dbReference type="AlphaFoldDB" id="A0A939EI07"/>
<feature type="domain" description="HAMP" evidence="13">
    <location>
        <begin position="174"/>
        <end position="226"/>
    </location>
</feature>
<keyword evidence="4" id="KW-0597">Phosphoprotein</keyword>
<dbReference type="CDD" id="cd06225">
    <property type="entry name" value="HAMP"/>
    <property type="match status" value="1"/>
</dbReference>
<comment type="catalytic activity">
    <reaction evidence="1">
        <text>ATP + protein L-histidine = ADP + protein N-phospho-L-histidine.</text>
        <dbReference type="EC" id="2.7.13.3"/>
    </reaction>
</comment>
<dbReference type="InterPro" id="IPR000014">
    <property type="entry name" value="PAS"/>
</dbReference>
<dbReference type="GO" id="GO:0004673">
    <property type="term" value="F:protein histidine kinase activity"/>
    <property type="evidence" value="ECO:0007669"/>
    <property type="project" value="UniProtKB-EC"/>
</dbReference>